<dbReference type="NCBIfam" id="TIGR03824">
    <property type="entry name" value="FlgM_jcvi"/>
    <property type="match status" value="1"/>
</dbReference>
<evidence type="ECO:0000256" key="3">
    <source>
        <dbReference type="ARBA" id="ARBA00022491"/>
    </source>
</evidence>
<keyword evidence="9" id="KW-1185">Reference proteome</keyword>
<dbReference type="Pfam" id="PF04316">
    <property type="entry name" value="FlgM"/>
    <property type="match status" value="1"/>
</dbReference>
<keyword evidence="8" id="KW-0966">Cell projection</keyword>
<evidence type="ECO:0000256" key="6">
    <source>
        <dbReference type="ARBA" id="ARBA00023163"/>
    </source>
</evidence>
<protein>
    <recommendedName>
        <fullName evidence="2">Negative regulator of flagellin synthesis</fullName>
    </recommendedName>
</protein>
<keyword evidence="5" id="KW-0805">Transcription regulation</keyword>
<keyword evidence="6" id="KW-0804">Transcription</keyword>
<dbReference type="EMBL" id="CP147251">
    <property type="protein sequence ID" value="WYJ76314.1"/>
    <property type="molecule type" value="Genomic_DNA"/>
</dbReference>
<dbReference type="SUPFAM" id="SSF101498">
    <property type="entry name" value="Anti-sigma factor FlgM"/>
    <property type="match status" value="1"/>
</dbReference>
<accession>A0ABZ2SQ56</accession>
<keyword evidence="4" id="KW-1005">Bacterial flagellum biogenesis</keyword>
<evidence type="ECO:0000313" key="8">
    <source>
        <dbReference type="EMBL" id="WYJ76314.1"/>
    </source>
</evidence>
<dbReference type="InterPro" id="IPR035890">
    <property type="entry name" value="Anti-sigma-28_factor_FlgM_sf"/>
</dbReference>
<organism evidence="8 9">
    <name type="scientific">Candidatus Enterococcus lowellii</name>
    <dbReference type="NCBI Taxonomy" id="2230877"/>
    <lineage>
        <taxon>Bacteria</taxon>
        <taxon>Bacillati</taxon>
        <taxon>Bacillota</taxon>
        <taxon>Bacilli</taxon>
        <taxon>Lactobacillales</taxon>
        <taxon>Enterococcaceae</taxon>
        <taxon>Enterococcus</taxon>
    </lineage>
</organism>
<comment type="similarity">
    <text evidence="1">Belongs to the FlgM family.</text>
</comment>
<evidence type="ECO:0000313" key="9">
    <source>
        <dbReference type="Proteomes" id="UP000664701"/>
    </source>
</evidence>
<evidence type="ECO:0000256" key="5">
    <source>
        <dbReference type="ARBA" id="ARBA00023015"/>
    </source>
</evidence>
<evidence type="ECO:0000256" key="2">
    <source>
        <dbReference type="ARBA" id="ARBA00017823"/>
    </source>
</evidence>
<reference evidence="8 9" key="1">
    <citation type="submission" date="2024-03" db="EMBL/GenBank/DDBJ databases">
        <title>The Genome Sequence of Enterococcus sp. DIV2402.</title>
        <authorList>
            <consortium name="The Broad Institute Genomics Platform"/>
            <consortium name="The Broad Institute Microbial Omics Core"/>
            <consortium name="The Broad Institute Genomic Center for Infectious Diseases"/>
            <person name="Earl A."/>
            <person name="Manson A."/>
            <person name="Gilmore M."/>
            <person name="Schwartman J."/>
            <person name="Shea T."/>
            <person name="Abouelleil A."/>
            <person name="Cao P."/>
            <person name="Chapman S."/>
            <person name="Cusick C."/>
            <person name="Young S."/>
            <person name="Neafsey D."/>
            <person name="Nusbaum C."/>
            <person name="Birren B."/>
        </authorList>
    </citation>
    <scope>NUCLEOTIDE SEQUENCE [LARGE SCALE GENOMIC DNA]</scope>
    <source>
        <strain evidence="8 9">DIV2402</strain>
    </source>
</reference>
<proteinExistence type="inferred from homology"/>
<dbReference type="RefSeq" id="WP_207942428.1">
    <property type="nucleotide sequence ID" value="NZ_CP147251.1"/>
</dbReference>
<dbReference type="Proteomes" id="UP000664701">
    <property type="component" value="Chromosome"/>
</dbReference>
<keyword evidence="3" id="KW-0678">Repressor</keyword>
<name>A0ABZ2SQ56_9ENTE</name>
<feature type="domain" description="Anti-sigma-28 factor FlgM C-terminal" evidence="7">
    <location>
        <begin position="37"/>
        <end position="89"/>
    </location>
</feature>
<dbReference type="InterPro" id="IPR031316">
    <property type="entry name" value="FlgM_C"/>
</dbReference>
<sequence>MKIERGYGEYKEHILQSKKKQAETAYSQSKAIPAAKDNIDLSETTQKIRQTQANEKAETARSEKVAALKKAIQEGTYQVSAEEIATSMVQAMKTAKD</sequence>
<evidence type="ECO:0000256" key="4">
    <source>
        <dbReference type="ARBA" id="ARBA00022795"/>
    </source>
</evidence>
<gene>
    <name evidence="8" type="ORF">DOK78_000940</name>
</gene>
<keyword evidence="8" id="KW-0282">Flagellum</keyword>
<dbReference type="InterPro" id="IPR007412">
    <property type="entry name" value="FlgM"/>
</dbReference>
<keyword evidence="8" id="KW-0969">Cilium</keyword>
<evidence type="ECO:0000256" key="1">
    <source>
        <dbReference type="ARBA" id="ARBA00005322"/>
    </source>
</evidence>
<evidence type="ECO:0000259" key="7">
    <source>
        <dbReference type="Pfam" id="PF04316"/>
    </source>
</evidence>